<dbReference type="Proteomes" id="UP000298471">
    <property type="component" value="Unassembled WGS sequence"/>
</dbReference>
<feature type="domain" description="SseB protein C-terminal" evidence="2">
    <location>
        <begin position="162"/>
        <end position="270"/>
    </location>
</feature>
<dbReference type="AlphaFoldDB" id="A0A4Z0QE29"/>
<evidence type="ECO:0008006" key="5">
    <source>
        <dbReference type="Google" id="ProtNLM"/>
    </source>
</evidence>
<reference evidence="3 4" key="1">
    <citation type="submission" date="2019-04" db="EMBL/GenBank/DDBJ databases">
        <authorList>
            <person name="Feng G."/>
            <person name="Zhang J."/>
            <person name="Zhu H."/>
        </authorList>
    </citation>
    <scope>NUCLEOTIDE SEQUENCE [LARGE SCALE GENOMIC DNA]</scope>
    <source>
        <strain evidence="3 4">9PBR-1</strain>
    </source>
</reference>
<comment type="caution">
    <text evidence="3">The sequence shown here is derived from an EMBL/GenBank/DDBJ whole genome shotgun (WGS) entry which is preliminary data.</text>
</comment>
<dbReference type="Pfam" id="PF14581">
    <property type="entry name" value="SseB_C"/>
    <property type="match status" value="1"/>
</dbReference>
<evidence type="ECO:0000313" key="3">
    <source>
        <dbReference type="EMBL" id="TGE27944.1"/>
    </source>
</evidence>
<protein>
    <recommendedName>
        <fullName evidence="5">SseB family protein</fullName>
    </recommendedName>
</protein>
<dbReference type="InterPro" id="IPR027945">
    <property type="entry name" value="SseB_C"/>
</dbReference>
<feature type="domain" description="SseB protein N-terminal" evidence="1">
    <location>
        <begin position="33"/>
        <end position="153"/>
    </location>
</feature>
<dbReference type="RefSeq" id="WP_135391317.1">
    <property type="nucleotide sequence ID" value="NZ_SRMB01000001.1"/>
</dbReference>
<dbReference type="InterPro" id="IPR009839">
    <property type="entry name" value="SseB_N"/>
</dbReference>
<dbReference type="Pfam" id="PF07179">
    <property type="entry name" value="SseB"/>
    <property type="match status" value="1"/>
</dbReference>
<gene>
    <name evidence="3" type="ORF">E5K02_00325</name>
</gene>
<dbReference type="OrthoDB" id="1365698at2"/>
<dbReference type="EMBL" id="SRMB01000001">
    <property type="protein sequence ID" value="TGE27944.1"/>
    <property type="molecule type" value="Genomic_DNA"/>
</dbReference>
<proteinExistence type="predicted"/>
<evidence type="ECO:0000259" key="1">
    <source>
        <dbReference type="Pfam" id="PF07179"/>
    </source>
</evidence>
<keyword evidence="4" id="KW-1185">Reference proteome</keyword>
<name>A0A4Z0QE29_9BACT</name>
<organism evidence="3 4">
    <name type="scientific">Hymenobacter metallicola</name>
    <dbReference type="NCBI Taxonomy" id="2563114"/>
    <lineage>
        <taxon>Bacteria</taxon>
        <taxon>Pseudomonadati</taxon>
        <taxon>Bacteroidota</taxon>
        <taxon>Cytophagia</taxon>
        <taxon>Cytophagales</taxon>
        <taxon>Hymenobacteraceae</taxon>
        <taxon>Hymenobacter</taxon>
    </lineage>
</organism>
<accession>A0A4Z0QE29</accession>
<evidence type="ECO:0000313" key="4">
    <source>
        <dbReference type="Proteomes" id="UP000298471"/>
    </source>
</evidence>
<evidence type="ECO:0000259" key="2">
    <source>
        <dbReference type="Pfam" id="PF14581"/>
    </source>
</evidence>
<sequence>MNFLKKLFRRPDSPAAAAPVPTSTPTPDNSRLLALLTTFGQKPTAENYGAVLQEILAGNSFLLLPSVNSGAGKEGWQTLESGSKLTLASVFNQDGLQVLGAFSDESALLHWTQQPTEYTALRTQDVVEFCEQHLIDRVVINSGLPSMFVMERSRENIRETVIEEPTQVLVGTPQHPLPDTVLAKLSANFQRIGVVEEAYQYAQQLNGETSIVLGIVLATASDDATAALHHAVNTSLQNESLTVPLDLMVIEDAEWLATVRGIHNSLFYQR</sequence>